<dbReference type="PROSITE" id="PS50081">
    <property type="entry name" value="ZF_DAG_PE_2"/>
    <property type="match status" value="1"/>
</dbReference>
<evidence type="ECO:0000313" key="29">
    <source>
        <dbReference type="Ensembl" id="ENSGEVP00005009247.1"/>
    </source>
</evidence>
<dbReference type="InterPro" id="IPR050839">
    <property type="entry name" value="Rho-assoc_Ser/Thr_Kinase"/>
</dbReference>
<feature type="domain" description="Phorbol-ester/DAG-type" evidence="25">
    <location>
        <begin position="874"/>
        <end position="923"/>
    </location>
</feature>
<dbReference type="GO" id="GO:0005737">
    <property type="term" value="C:cytoplasm"/>
    <property type="evidence" value="ECO:0007669"/>
    <property type="project" value="UniProtKB-SubCell"/>
</dbReference>
<dbReference type="PANTHER" id="PTHR22988:SF78">
    <property type="entry name" value="NON-SPECIFIC SERINE_THREONINE PROTEIN KINASE"/>
    <property type="match status" value="1"/>
</dbReference>
<evidence type="ECO:0000256" key="3">
    <source>
        <dbReference type="ARBA" id="ARBA00004510"/>
    </source>
</evidence>
<evidence type="ECO:0000256" key="2">
    <source>
        <dbReference type="ARBA" id="ARBA00004496"/>
    </source>
</evidence>
<dbReference type="Ensembl" id="ENSGEVT00005009700.1">
    <property type="protein sequence ID" value="ENSGEVP00005009247.1"/>
    <property type="gene ID" value="ENSGEVG00005004892.1"/>
</dbReference>
<dbReference type="SMART" id="SM00285">
    <property type="entry name" value="PBD"/>
    <property type="match status" value="1"/>
</dbReference>
<evidence type="ECO:0000256" key="6">
    <source>
        <dbReference type="ARBA" id="ARBA00022490"/>
    </source>
</evidence>
<name>A0A8C4W1G9_9SAUR</name>
<feature type="binding site" evidence="20">
    <location>
        <position position="99"/>
    </location>
    <ligand>
        <name>ATP</name>
        <dbReference type="ChEBI" id="CHEBI:30616"/>
    </ligand>
</feature>
<dbReference type="Pfam" id="PF00069">
    <property type="entry name" value="Pkinase"/>
    <property type="match status" value="1"/>
</dbReference>
<dbReference type="PANTHER" id="PTHR22988">
    <property type="entry name" value="MYOTONIC DYSTROPHY S/T KINASE-RELATED"/>
    <property type="match status" value="1"/>
</dbReference>
<dbReference type="SUPFAM" id="SSF50729">
    <property type="entry name" value="PH domain-like"/>
    <property type="match status" value="1"/>
</dbReference>
<dbReference type="Pfam" id="PF25346">
    <property type="entry name" value="PH_MRCK"/>
    <property type="match status" value="1"/>
</dbReference>
<sequence>MCSPVERRLAGLRELLQGPGLESLLDVLLCLYRECSGAPLRRERSVQQFLEWATPFVTKVKEMCLRREDFELLKVIGRGAFGEVAVVRLRNSEKVYAMKILHKWEMLKRAETACFREEKDVLVKGDSQWITALHYAFQDEQYLYLVMDYYVGGDLLTLLSKFEDRLPEDMACFYLAEMVLAIHSIHQLQYVHRDIKPDNILIDMNGHIRLADFGSCLRLRPDGTVESAVAVGTPDYISPEILQAMEDGKGKYGPECDWWSLGVCMYELLFGETPFYAESLVETYGKIMNHEVSLFPTDITDVSEPAKDLIQGLLCRQELRLGQNGIEDFKRHPFFEGIDWDNIRASTPPYVPEVNSPADTSNFDVDDDTLKELETLPPVSHSAFTGHHLPFVGFTFTSDATTSGAGHRSCSYREPFPGAEMQPPLRWSAGAVHAGIPHLVLRCSCLQGEAQQLSLTVIVSPQELSEAQERLKAQGQELQELLARQKQTAEELRCTEAKCGDLQAQLLRHVRQLRERQEETEAAARRVDGLRKELARVESGRKEVTRQCPPLPACTKCGTRSSEELVCTPPGHVPPCCVHKMPPGGCPAALHCAAPASGDQMFRFYRDSPDFGVFFLYRLLLSPTPCPDFSHLLSGLSTCSQLLGQVEKLNTTNRQLEQELRSLEDWRETVTNWEAQISDILKWVSDEKESRGYLQALATRMTEELESLKHISTKTSDDNHWKARRLQKMEASAKLELQSALEAEIRAKQGVQEELTEMKAAHLATERKLQEAEAQNRALQLELEKLKEELKVRSVEGKALEFPAWLTTHTGWLLCGYCSSLGRPICVCSALCGSVYTHWTNPRLSLCLWLPEIPPPPQIETPFCCFPPIFQPKSHSFKMRSFAVPTKCTRCTALMVGLLRQGYACEACNYVCHVSCAGGMAICPTPPEQLRKTMGVNPVTGTGTAFEGYLSVPKPAGVKKGWQRAFAMVSDFKLFLYDVPEGRGSQCGVNVMQVVDMRDEQFSVMSVLASDVIHASNKDVPCIFRITSSQLATPPTTSSLLLLADSENEMKQWVQVLVELHRILQENRHHDRSVYILKEAYDNGLPLISQALSAAVIDRERIALGTEEGLFVIHLHTNGKSCHRLSSQVLSVLCGKNHSVRLFSWVELETPESPGTKIAETKNCQTMVSGLICRGTTSVLCVASKRQVLCYQLTHSRPHSRRIKEIQAQGYVQCLDIMGDRLCVGYPSGFSLYPLLNEGAPLHLPHPEDPRGAAVAQMEALRAVEVSLSELILCFSGLGLYVDGQGRRTRQQELMWPATPLSCCYSTPYLSVFSENALDVFDVRKAEWIQTVPLKKVRSLNFEGSLCTYGSEKVRLTYLRNKSADKDEFNVPETTDNTRRQLVRTKNKRKFSFRISAEEWQQQRREMMRDPNVRSKLISGPTNFNHLVHVGPGDGQHRLQDLPTVSTEGVLPPPALCFPFPGFQPYADYCLSQAQEEKKRESQGDTPQVLSGPEGNYSPRGQQVL</sequence>
<dbReference type="OrthoDB" id="2156623at2759"/>
<dbReference type="Pfam" id="PF15796">
    <property type="entry name" value="KELK"/>
    <property type="match status" value="1"/>
</dbReference>
<evidence type="ECO:0000259" key="27">
    <source>
        <dbReference type="PROSITE" id="PS50219"/>
    </source>
</evidence>
<evidence type="ECO:0000256" key="13">
    <source>
        <dbReference type="ARBA" id="ARBA00022777"/>
    </source>
</evidence>
<evidence type="ECO:0000256" key="11">
    <source>
        <dbReference type="ARBA" id="ARBA00022741"/>
    </source>
</evidence>
<dbReference type="SMART" id="SM00233">
    <property type="entry name" value="PH"/>
    <property type="match status" value="1"/>
</dbReference>
<evidence type="ECO:0000256" key="18">
    <source>
        <dbReference type="ARBA" id="ARBA00047899"/>
    </source>
</evidence>
<evidence type="ECO:0000256" key="22">
    <source>
        <dbReference type="SAM" id="MobiDB-lite"/>
    </source>
</evidence>
<evidence type="ECO:0000259" key="24">
    <source>
        <dbReference type="PROSITE" id="PS50011"/>
    </source>
</evidence>
<dbReference type="Pfam" id="PF00130">
    <property type="entry name" value="C1_1"/>
    <property type="match status" value="1"/>
</dbReference>
<proteinExistence type="inferred from homology"/>
<dbReference type="Proteomes" id="UP000694390">
    <property type="component" value="Chromosome 7"/>
</dbReference>
<dbReference type="CDD" id="cd00132">
    <property type="entry name" value="CRIB"/>
    <property type="match status" value="1"/>
</dbReference>
<keyword evidence="16 21" id="KW-0175">Coiled coil</keyword>
<keyword evidence="8" id="KW-0597">Phosphoprotein</keyword>
<evidence type="ECO:0000256" key="8">
    <source>
        <dbReference type="ARBA" id="ARBA00022553"/>
    </source>
</evidence>
<evidence type="ECO:0000259" key="26">
    <source>
        <dbReference type="PROSITE" id="PS50108"/>
    </source>
</evidence>
<organism evidence="29 30">
    <name type="scientific">Gopherus evgoodei</name>
    <name type="common">Goodes thornscrub tortoise</name>
    <dbReference type="NCBI Taxonomy" id="1825980"/>
    <lineage>
        <taxon>Eukaryota</taxon>
        <taxon>Metazoa</taxon>
        <taxon>Chordata</taxon>
        <taxon>Craniata</taxon>
        <taxon>Vertebrata</taxon>
        <taxon>Euteleostomi</taxon>
        <taxon>Archelosauria</taxon>
        <taxon>Testudinata</taxon>
        <taxon>Testudines</taxon>
        <taxon>Cryptodira</taxon>
        <taxon>Durocryptodira</taxon>
        <taxon>Testudinoidea</taxon>
        <taxon>Testudinidae</taxon>
        <taxon>Gopherus</taxon>
    </lineage>
</organism>
<dbReference type="InterPro" id="IPR011993">
    <property type="entry name" value="PH-like_dom_sf"/>
</dbReference>
<dbReference type="SUPFAM" id="SSF57889">
    <property type="entry name" value="Cysteine-rich domain"/>
    <property type="match status" value="1"/>
</dbReference>
<dbReference type="PROSITE" id="PS50011">
    <property type="entry name" value="PROTEIN_KINASE_DOM"/>
    <property type="match status" value="1"/>
</dbReference>
<dbReference type="Pfam" id="PF00433">
    <property type="entry name" value="Pkinase_C"/>
    <property type="match status" value="1"/>
</dbReference>
<dbReference type="CDD" id="cd01243">
    <property type="entry name" value="PH_MRCK"/>
    <property type="match status" value="1"/>
</dbReference>
<comment type="subcellular location">
    <subcellularLocation>
        <location evidence="3">Cell projection</location>
        <location evidence="3">Lamellipodium</location>
    </subcellularLocation>
    <subcellularLocation>
        <location evidence="2">Cytoplasm</location>
    </subcellularLocation>
</comment>
<evidence type="ECO:0000259" key="28">
    <source>
        <dbReference type="PROSITE" id="PS51285"/>
    </source>
</evidence>
<feature type="domain" description="AGC-kinase C-terminal" evidence="28">
    <location>
        <begin position="336"/>
        <end position="406"/>
    </location>
</feature>
<keyword evidence="9" id="KW-0808">Transferase</keyword>
<comment type="similarity">
    <text evidence="4">Belongs to the protein kinase superfamily. AGC Ser/Thr protein kinase family. DMPK subfamily.</text>
</comment>
<evidence type="ECO:0000256" key="14">
    <source>
        <dbReference type="ARBA" id="ARBA00022833"/>
    </source>
</evidence>
<keyword evidence="17" id="KW-0966">Cell projection</keyword>
<dbReference type="FunFam" id="3.30.200.20:FF:001209">
    <property type="entry name" value="Serine/threonine-protein kinase MRCK beta"/>
    <property type="match status" value="1"/>
</dbReference>
<dbReference type="GeneTree" id="ENSGT01030000234517"/>
<dbReference type="GO" id="GO:0030027">
    <property type="term" value="C:lamellipodium"/>
    <property type="evidence" value="ECO:0007669"/>
    <property type="project" value="UniProtKB-SubCell"/>
</dbReference>
<reference evidence="29" key="2">
    <citation type="submission" date="2025-08" db="UniProtKB">
        <authorList>
            <consortium name="Ensembl"/>
        </authorList>
    </citation>
    <scope>IDENTIFICATION</scope>
</reference>
<evidence type="ECO:0000256" key="16">
    <source>
        <dbReference type="ARBA" id="ARBA00023054"/>
    </source>
</evidence>
<dbReference type="InterPro" id="IPR000095">
    <property type="entry name" value="CRIB_dom"/>
</dbReference>
<feature type="domain" description="CRIB" evidence="26">
    <location>
        <begin position="1418"/>
        <end position="1431"/>
    </location>
</feature>
<evidence type="ECO:0000256" key="17">
    <source>
        <dbReference type="ARBA" id="ARBA00023273"/>
    </source>
</evidence>
<evidence type="ECO:0000259" key="23">
    <source>
        <dbReference type="PROSITE" id="PS50003"/>
    </source>
</evidence>
<keyword evidence="7" id="KW-0723">Serine/threonine-protein kinase</keyword>
<dbReference type="PROSITE" id="PS50108">
    <property type="entry name" value="CRIB"/>
    <property type="match status" value="1"/>
</dbReference>
<evidence type="ECO:0000256" key="20">
    <source>
        <dbReference type="PROSITE-ProRule" id="PRU10141"/>
    </source>
</evidence>
<dbReference type="GO" id="GO:0042641">
    <property type="term" value="C:actomyosin"/>
    <property type="evidence" value="ECO:0007669"/>
    <property type="project" value="TreeGrafter"/>
</dbReference>
<dbReference type="Gene3D" id="1.10.510.10">
    <property type="entry name" value="Transferase(Phosphotransferase) domain 1"/>
    <property type="match status" value="1"/>
</dbReference>
<dbReference type="PROSITE" id="PS51285">
    <property type="entry name" value="AGC_KINASE_CTER"/>
    <property type="match status" value="1"/>
</dbReference>
<dbReference type="InterPro" id="IPR000961">
    <property type="entry name" value="AGC-kinase_C"/>
</dbReference>
<comment type="catalytic activity">
    <reaction evidence="19">
        <text>L-seryl-[protein] + ATP = O-phospho-L-seryl-[protein] + ADP + H(+)</text>
        <dbReference type="Rhea" id="RHEA:17989"/>
        <dbReference type="Rhea" id="RHEA-COMP:9863"/>
        <dbReference type="Rhea" id="RHEA-COMP:11604"/>
        <dbReference type="ChEBI" id="CHEBI:15378"/>
        <dbReference type="ChEBI" id="CHEBI:29999"/>
        <dbReference type="ChEBI" id="CHEBI:30616"/>
        <dbReference type="ChEBI" id="CHEBI:83421"/>
        <dbReference type="ChEBI" id="CHEBI:456216"/>
        <dbReference type="EC" id="2.7.11.1"/>
    </reaction>
</comment>
<feature type="coiled-coil region" evidence="21">
    <location>
        <begin position="639"/>
        <end position="676"/>
    </location>
</feature>
<comment type="catalytic activity">
    <reaction evidence="18">
        <text>L-threonyl-[protein] + ATP = O-phospho-L-threonyl-[protein] + ADP + H(+)</text>
        <dbReference type="Rhea" id="RHEA:46608"/>
        <dbReference type="Rhea" id="RHEA-COMP:11060"/>
        <dbReference type="Rhea" id="RHEA-COMP:11605"/>
        <dbReference type="ChEBI" id="CHEBI:15378"/>
        <dbReference type="ChEBI" id="CHEBI:30013"/>
        <dbReference type="ChEBI" id="CHEBI:30616"/>
        <dbReference type="ChEBI" id="CHEBI:61977"/>
        <dbReference type="ChEBI" id="CHEBI:456216"/>
        <dbReference type="EC" id="2.7.11.1"/>
    </reaction>
</comment>
<dbReference type="InterPro" id="IPR002219">
    <property type="entry name" value="PKC_DAG/PE"/>
</dbReference>
<evidence type="ECO:0000256" key="7">
    <source>
        <dbReference type="ARBA" id="ARBA00022527"/>
    </source>
</evidence>
<dbReference type="CDD" id="cd20866">
    <property type="entry name" value="C1_MRCKgamma"/>
    <property type="match status" value="1"/>
</dbReference>
<dbReference type="SMART" id="SM00220">
    <property type="entry name" value="S_TKc"/>
    <property type="match status" value="1"/>
</dbReference>
<dbReference type="PROSITE" id="PS00107">
    <property type="entry name" value="PROTEIN_KINASE_ATP"/>
    <property type="match status" value="1"/>
</dbReference>
<dbReference type="SMART" id="SM00109">
    <property type="entry name" value="C1"/>
    <property type="match status" value="1"/>
</dbReference>
<dbReference type="Gene3D" id="3.30.60.20">
    <property type="match status" value="1"/>
</dbReference>
<dbReference type="InterPro" id="IPR031597">
    <property type="entry name" value="KELK"/>
</dbReference>
<evidence type="ECO:0000256" key="15">
    <source>
        <dbReference type="ARBA" id="ARBA00022840"/>
    </source>
</evidence>
<dbReference type="EC" id="2.7.11.1" evidence="5"/>
<dbReference type="PROSITE" id="PS50219">
    <property type="entry name" value="CNH"/>
    <property type="match status" value="1"/>
</dbReference>
<evidence type="ECO:0000256" key="21">
    <source>
        <dbReference type="SAM" id="Coils"/>
    </source>
</evidence>
<keyword evidence="6" id="KW-0963">Cytoplasm</keyword>
<protein>
    <recommendedName>
        <fullName evidence="5">non-specific serine/threonine protein kinase</fullName>
        <ecNumber evidence="5">2.7.11.1</ecNumber>
    </recommendedName>
</protein>
<reference evidence="29" key="1">
    <citation type="submission" date="2019-06" db="EMBL/GenBank/DDBJ databases">
        <title>G10K-VGP Goodes thornscrub tortoise genome, primary haplotype.</title>
        <authorList>
            <person name="Murphy B."/>
            <person name="Edwards T."/>
            <person name="Rhie A."/>
            <person name="Koren S."/>
            <person name="Phillippy A."/>
            <person name="Fedrigo O."/>
            <person name="Haase B."/>
            <person name="Mountcastle J."/>
            <person name="Lewin H."/>
            <person name="Damas J."/>
            <person name="Howe K."/>
            <person name="Formenti G."/>
            <person name="Myers G."/>
            <person name="Durbin R."/>
            <person name="Jarvis E.D."/>
        </authorList>
    </citation>
    <scope>NUCLEOTIDE SEQUENCE [LARGE SCALE GENOMIC DNA]</scope>
</reference>
<feature type="coiled-coil region" evidence="21">
    <location>
        <begin position="464"/>
        <end position="547"/>
    </location>
</feature>
<evidence type="ECO:0000256" key="10">
    <source>
        <dbReference type="ARBA" id="ARBA00022723"/>
    </source>
</evidence>
<keyword evidence="11 20" id="KW-0547">Nucleotide-binding</keyword>
<evidence type="ECO:0000256" key="4">
    <source>
        <dbReference type="ARBA" id="ARBA00005719"/>
    </source>
</evidence>
<accession>A0A8C4W1G9</accession>
<keyword evidence="14" id="KW-0862">Zinc</keyword>
<keyword evidence="12" id="KW-0863">Zinc-finger</keyword>
<feature type="coiled-coil region" evidence="21">
    <location>
        <begin position="741"/>
        <end position="796"/>
    </location>
</feature>
<dbReference type="InterPro" id="IPR017441">
    <property type="entry name" value="Protein_kinase_ATP_BS"/>
</dbReference>
<dbReference type="FunFam" id="2.30.29.30:FF:000242">
    <property type="entry name" value="serine/threonine-protein kinase MRCK gamma isoform X1"/>
    <property type="match status" value="1"/>
</dbReference>
<dbReference type="InterPro" id="IPR017892">
    <property type="entry name" value="Pkinase_C"/>
</dbReference>
<evidence type="ECO:0000256" key="5">
    <source>
        <dbReference type="ARBA" id="ARBA00012513"/>
    </source>
</evidence>
<comment type="cofactor">
    <cofactor evidence="1">
        <name>Mg(2+)</name>
        <dbReference type="ChEBI" id="CHEBI:18420"/>
    </cofactor>
</comment>
<dbReference type="InterPro" id="IPR001180">
    <property type="entry name" value="CNH_dom"/>
</dbReference>
<keyword evidence="13" id="KW-0418">Kinase</keyword>
<dbReference type="Gene3D" id="1.20.5.340">
    <property type="match status" value="1"/>
</dbReference>
<dbReference type="PROSITE" id="PS00108">
    <property type="entry name" value="PROTEIN_KINASE_ST"/>
    <property type="match status" value="1"/>
</dbReference>
<dbReference type="InterPro" id="IPR057529">
    <property type="entry name" value="MRCK/ROCK_PH"/>
</dbReference>
<evidence type="ECO:0000256" key="12">
    <source>
        <dbReference type="ARBA" id="ARBA00022771"/>
    </source>
</evidence>
<dbReference type="Pfam" id="PF08826">
    <property type="entry name" value="DMPK_coil"/>
    <property type="match status" value="1"/>
</dbReference>
<dbReference type="GO" id="GO:0031032">
    <property type="term" value="P:actomyosin structure organization"/>
    <property type="evidence" value="ECO:0007669"/>
    <property type="project" value="TreeGrafter"/>
</dbReference>
<dbReference type="FunFam" id="1.10.510.10:FF:000014">
    <property type="entry name" value="Non-specific serine/threonine protein kinase"/>
    <property type="match status" value="1"/>
</dbReference>
<dbReference type="GO" id="GO:0008270">
    <property type="term" value="F:zinc ion binding"/>
    <property type="evidence" value="ECO:0007669"/>
    <property type="project" value="UniProtKB-KW"/>
</dbReference>
<reference evidence="29" key="3">
    <citation type="submission" date="2025-09" db="UniProtKB">
        <authorList>
            <consortium name="Ensembl"/>
        </authorList>
    </citation>
    <scope>IDENTIFICATION</scope>
</reference>
<dbReference type="Gene3D" id="3.30.200.20">
    <property type="entry name" value="Phosphorylase Kinase, domain 1"/>
    <property type="match status" value="1"/>
</dbReference>
<dbReference type="InterPro" id="IPR046349">
    <property type="entry name" value="C1-like_sf"/>
</dbReference>
<keyword evidence="15 20" id="KW-0067">ATP-binding</keyword>
<feature type="domain" description="PH" evidence="23">
    <location>
        <begin position="943"/>
        <end position="1062"/>
    </location>
</feature>
<dbReference type="Gene3D" id="2.30.29.30">
    <property type="entry name" value="Pleckstrin-homology domain (PH domain)/Phosphotyrosine-binding domain (PTB)"/>
    <property type="match status" value="1"/>
</dbReference>
<evidence type="ECO:0000313" key="30">
    <source>
        <dbReference type="Proteomes" id="UP000694390"/>
    </source>
</evidence>
<dbReference type="InterPro" id="IPR001849">
    <property type="entry name" value="PH_domain"/>
</dbReference>
<evidence type="ECO:0000256" key="19">
    <source>
        <dbReference type="ARBA" id="ARBA00048679"/>
    </source>
</evidence>
<dbReference type="SUPFAM" id="SSF56112">
    <property type="entry name" value="Protein kinase-like (PK-like)"/>
    <property type="match status" value="1"/>
</dbReference>
<dbReference type="InterPro" id="IPR011009">
    <property type="entry name" value="Kinase-like_dom_sf"/>
</dbReference>
<dbReference type="GO" id="GO:0004674">
    <property type="term" value="F:protein serine/threonine kinase activity"/>
    <property type="evidence" value="ECO:0007669"/>
    <property type="project" value="UniProtKB-KW"/>
</dbReference>
<feature type="domain" description="Protein kinase" evidence="24">
    <location>
        <begin position="70"/>
        <end position="335"/>
    </location>
</feature>
<evidence type="ECO:0000256" key="1">
    <source>
        <dbReference type="ARBA" id="ARBA00001946"/>
    </source>
</evidence>
<gene>
    <name evidence="29" type="primary">CDC42BPG</name>
</gene>
<dbReference type="PROSITE" id="PS00479">
    <property type="entry name" value="ZF_DAG_PE_1"/>
    <property type="match status" value="1"/>
</dbReference>
<dbReference type="SMART" id="SM00133">
    <property type="entry name" value="S_TK_X"/>
    <property type="match status" value="1"/>
</dbReference>
<dbReference type="GO" id="GO:0005524">
    <property type="term" value="F:ATP binding"/>
    <property type="evidence" value="ECO:0007669"/>
    <property type="project" value="UniProtKB-UniRule"/>
</dbReference>
<dbReference type="Pfam" id="PF00780">
    <property type="entry name" value="CNH"/>
    <property type="match status" value="1"/>
</dbReference>
<keyword evidence="10" id="KW-0479">Metal-binding</keyword>
<feature type="domain" description="CNH" evidence="27">
    <location>
        <begin position="1023"/>
        <end position="1347"/>
    </location>
</feature>
<evidence type="ECO:0000256" key="9">
    <source>
        <dbReference type="ARBA" id="ARBA00022679"/>
    </source>
</evidence>
<dbReference type="SMART" id="SM00036">
    <property type="entry name" value="CNH"/>
    <property type="match status" value="1"/>
</dbReference>
<evidence type="ECO:0000259" key="25">
    <source>
        <dbReference type="PROSITE" id="PS50081"/>
    </source>
</evidence>
<feature type="region of interest" description="Disordered" evidence="22">
    <location>
        <begin position="1474"/>
        <end position="1505"/>
    </location>
</feature>
<dbReference type="InterPro" id="IPR008271">
    <property type="entry name" value="Ser/Thr_kinase_AS"/>
</dbReference>
<dbReference type="InterPro" id="IPR000719">
    <property type="entry name" value="Prot_kinase_dom"/>
</dbReference>
<dbReference type="PROSITE" id="PS50003">
    <property type="entry name" value="PH_DOMAIN"/>
    <property type="match status" value="1"/>
</dbReference>
<keyword evidence="30" id="KW-1185">Reference proteome</keyword>
<dbReference type="InterPro" id="IPR014930">
    <property type="entry name" value="Myotonic_dystrophy_kinase_coil"/>
</dbReference>